<protein>
    <submittedName>
        <fullName evidence="1">Uncharacterized protein</fullName>
    </submittedName>
</protein>
<sequence length="191" mass="21500">MEVILASFSVDGSIGCWELKTRTERLCFSEHTMQVTGIVIGYGGCNTIIVLALENRTLRFDLLSSAWSLSNGKLLRNIVFPSIIDVIALNLVEQFFYADSRYGKIFIIALNAESVSKSEYGMHIVDSFSNHRYKSKEAKQRKNDNSAIGRRGAALGRRGAAFPRATYQFCQCSSWHPDFTPWQPKPVPVRI</sequence>
<gene>
    <name evidence="1" type="ORF">L6164_037420</name>
</gene>
<comment type="caution">
    <text evidence="1">The sequence shown here is derived from an EMBL/GenBank/DDBJ whole genome shotgun (WGS) entry which is preliminary data.</text>
</comment>
<evidence type="ECO:0000313" key="1">
    <source>
        <dbReference type="EMBL" id="KAI4297534.1"/>
    </source>
</evidence>
<organism evidence="1 2">
    <name type="scientific">Bauhinia variegata</name>
    <name type="common">Purple orchid tree</name>
    <name type="synonym">Phanera variegata</name>
    <dbReference type="NCBI Taxonomy" id="167791"/>
    <lineage>
        <taxon>Eukaryota</taxon>
        <taxon>Viridiplantae</taxon>
        <taxon>Streptophyta</taxon>
        <taxon>Embryophyta</taxon>
        <taxon>Tracheophyta</taxon>
        <taxon>Spermatophyta</taxon>
        <taxon>Magnoliopsida</taxon>
        <taxon>eudicotyledons</taxon>
        <taxon>Gunneridae</taxon>
        <taxon>Pentapetalae</taxon>
        <taxon>rosids</taxon>
        <taxon>fabids</taxon>
        <taxon>Fabales</taxon>
        <taxon>Fabaceae</taxon>
        <taxon>Cercidoideae</taxon>
        <taxon>Cercideae</taxon>
        <taxon>Bauhiniinae</taxon>
        <taxon>Bauhinia</taxon>
    </lineage>
</organism>
<evidence type="ECO:0000313" key="2">
    <source>
        <dbReference type="Proteomes" id="UP000828941"/>
    </source>
</evidence>
<proteinExistence type="predicted"/>
<reference evidence="1 2" key="1">
    <citation type="journal article" date="2022" name="DNA Res.">
        <title>Chromosomal-level genome assembly of the orchid tree Bauhinia variegata (Leguminosae; Cercidoideae) supports the allotetraploid origin hypothesis of Bauhinia.</title>
        <authorList>
            <person name="Zhong Y."/>
            <person name="Chen Y."/>
            <person name="Zheng D."/>
            <person name="Pang J."/>
            <person name="Liu Y."/>
            <person name="Luo S."/>
            <person name="Meng S."/>
            <person name="Qian L."/>
            <person name="Wei D."/>
            <person name="Dai S."/>
            <person name="Zhou R."/>
        </authorList>
    </citation>
    <scope>NUCLEOTIDE SEQUENCE [LARGE SCALE GENOMIC DNA]</scope>
    <source>
        <strain evidence="1">BV-YZ2020</strain>
    </source>
</reference>
<keyword evidence="2" id="KW-1185">Reference proteome</keyword>
<dbReference type="Proteomes" id="UP000828941">
    <property type="component" value="Chromosome 14"/>
</dbReference>
<dbReference type="EMBL" id="CM039439">
    <property type="protein sequence ID" value="KAI4297534.1"/>
    <property type="molecule type" value="Genomic_DNA"/>
</dbReference>
<accession>A0ACB9KK26</accession>
<name>A0ACB9KK26_BAUVA</name>